<feature type="non-terminal residue" evidence="1">
    <location>
        <position position="94"/>
    </location>
</feature>
<reference evidence="1" key="1">
    <citation type="submission" date="2021-06" db="EMBL/GenBank/DDBJ databases">
        <authorList>
            <person name="Kallberg Y."/>
            <person name="Tangrot J."/>
            <person name="Rosling A."/>
        </authorList>
    </citation>
    <scope>NUCLEOTIDE SEQUENCE</scope>
    <source>
        <strain evidence="1">28 12/20/2015</strain>
    </source>
</reference>
<protein>
    <submittedName>
        <fullName evidence="1">5740_t:CDS:1</fullName>
    </submittedName>
</protein>
<organism evidence="1 2">
    <name type="scientific">Cetraspora pellucida</name>
    <dbReference type="NCBI Taxonomy" id="1433469"/>
    <lineage>
        <taxon>Eukaryota</taxon>
        <taxon>Fungi</taxon>
        <taxon>Fungi incertae sedis</taxon>
        <taxon>Mucoromycota</taxon>
        <taxon>Glomeromycotina</taxon>
        <taxon>Glomeromycetes</taxon>
        <taxon>Diversisporales</taxon>
        <taxon>Gigasporaceae</taxon>
        <taxon>Cetraspora</taxon>
    </lineage>
</organism>
<gene>
    <name evidence="1" type="ORF">SPELUC_LOCUS13505</name>
</gene>
<evidence type="ECO:0000313" key="2">
    <source>
        <dbReference type="Proteomes" id="UP000789366"/>
    </source>
</evidence>
<accession>A0ACA9Q5I0</accession>
<keyword evidence="2" id="KW-1185">Reference proteome</keyword>
<proteinExistence type="predicted"/>
<evidence type="ECO:0000313" key="1">
    <source>
        <dbReference type="EMBL" id="CAG8736858.1"/>
    </source>
</evidence>
<name>A0ACA9Q5I0_9GLOM</name>
<dbReference type="EMBL" id="CAJVPW010036018">
    <property type="protein sequence ID" value="CAG8736858.1"/>
    <property type="molecule type" value="Genomic_DNA"/>
</dbReference>
<dbReference type="Proteomes" id="UP000789366">
    <property type="component" value="Unassembled WGS sequence"/>
</dbReference>
<feature type="non-terminal residue" evidence="1">
    <location>
        <position position="1"/>
    </location>
</feature>
<comment type="caution">
    <text evidence="1">The sequence shown here is derived from an EMBL/GenBank/DDBJ whole genome shotgun (WGS) entry which is preliminary data.</text>
</comment>
<sequence length="94" mass="10772">YSDWSALEKSNYLCKIFEKSSASHKCTYDKDEGDGDILIKHNSTQQLSESWTDNSENSSSGFMILKEYKETILDILDLSAHCHTSNFLKDKVKE</sequence>